<keyword evidence="4" id="KW-1185">Reference proteome</keyword>
<dbReference type="PANTHER" id="PTHR36348:SF1">
    <property type="entry name" value="EXPRESSED PROTEIN"/>
    <property type="match status" value="1"/>
</dbReference>
<dbReference type="Proteomes" id="UP000751190">
    <property type="component" value="Unassembled WGS sequence"/>
</dbReference>
<protein>
    <submittedName>
        <fullName evidence="2">Uncharacterized protein</fullName>
    </submittedName>
</protein>
<reference evidence="2" key="1">
    <citation type="submission" date="2021-01" db="EMBL/GenBank/DDBJ databases">
        <authorList>
            <person name="Corre E."/>
            <person name="Pelletier E."/>
            <person name="Niang G."/>
            <person name="Scheremetjew M."/>
            <person name="Finn R."/>
            <person name="Kale V."/>
            <person name="Holt S."/>
            <person name="Cochrane G."/>
            <person name="Meng A."/>
            <person name="Brown T."/>
            <person name="Cohen L."/>
        </authorList>
    </citation>
    <scope>NUCLEOTIDE SEQUENCE</scope>
    <source>
        <strain evidence="2">RCC1537</strain>
    </source>
</reference>
<dbReference type="AlphaFoldDB" id="A0A7R9UQZ6"/>
<organism evidence="2">
    <name type="scientific">Diacronema lutheri</name>
    <name type="common">Unicellular marine alga</name>
    <name type="synonym">Monochrysis lutheri</name>
    <dbReference type="NCBI Taxonomy" id="2081491"/>
    <lineage>
        <taxon>Eukaryota</taxon>
        <taxon>Haptista</taxon>
        <taxon>Haptophyta</taxon>
        <taxon>Pavlovophyceae</taxon>
        <taxon>Pavlovales</taxon>
        <taxon>Pavlovaceae</taxon>
        <taxon>Diacronema</taxon>
    </lineage>
</organism>
<dbReference type="PANTHER" id="PTHR36348">
    <property type="entry name" value="EXPRESSED PROTEIN"/>
    <property type="match status" value="1"/>
</dbReference>
<dbReference type="EMBL" id="JAGTXO010000047">
    <property type="protein sequence ID" value="KAG8458833.1"/>
    <property type="molecule type" value="Genomic_DNA"/>
</dbReference>
<evidence type="ECO:0000313" key="4">
    <source>
        <dbReference type="Proteomes" id="UP000751190"/>
    </source>
</evidence>
<reference evidence="3" key="2">
    <citation type="submission" date="2021-05" db="EMBL/GenBank/DDBJ databases">
        <title>The genome of the haptophyte Pavlova lutheri (Diacronema luteri, Pavlovales) - a model for lipid biosynthesis in eukaryotic algae.</title>
        <authorList>
            <person name="Hulatt C.J."/>
            <person name="Posewitz M.C."/>
        </authorList>
    </citation>
    <scope>NUCLEOTIDE SEQUENCE</scope>
    <source>
        <strain evidence="3">NIVA-4/92</strain>
    </source>
</reference>
<dbReference type="OMA" id="QQRILCE"/>
<accession>A0A7R9UQZ6</accession>
<evidence type="ECO:0000313" key="2">
    <source>
        <dbReference type="EMBL" id="CAD8273363.1"/>
    </source>
</evidence>
<gene>
    <name evidence="3" type="ORF">KFE25_005260</name>
    <name evidence="2" type="ORF">PLUT1463_LOCUS7678</name>
</gene>
<feature type="chain" id="PRO_5036212016" evidence="1">
    <location>
        <begin position="20"/>
        <end position="318"/>
    </location>
</feature>
<evidence type="ECO:0000256" key="1">
    <source>
        <dbReference type="SAM" id="SignalP"/>
    </source>
</evidence>
<feature type="signal peptide" evidence="1">
    <location>
        <begin position="1"/>
        <end position="19"/>
    </location>
</feature>
<evidence type="ECO:0000313" key="3">
    <source>
        <dbReference type="EMBL" id="KAG8458833.1"/>
    </source>
</evidence>
<keyword evidence="1" id="KW-0732">Signal</keyword>
<dbReference type="OrthoDB" id="2020333at2759"/>
<name>A0A7R9UQZ6_DIALT</name>
<sequence>MRLPLTMVASLGAWGCIASGYTPPVSDPRLLARRSVFLRPPTRALAWLSASSAPTRLDELILRMRTTTSSQLSKLVAENIKLIDTSFFLRLAELADSTDDRLEKARLSDLADTVARTLRVAVESTDALADAKSAQAQQIIALLADEEGNFATPIHPDRLAAMRARVRDELGSHDENFVTTLRAFLKKCVDDSLGGMVVVLQKVLQVYASERLLAMSRGLRPDLRDAVSALLLTDADAWDTLLDAQLVTGGGGASGGSASGSVSADEIAQVLKEELAQLVLELPSGSLVQSVVAEYLGEAIRRVDEAAARAEAAGGARG</sequence>
<dbReference type="EMBL" id="HBEB01011884">
    <property type="protein sequence ID" value="CAD8273363.1"/>
    <property type="molecule type" value="Transcribed_RNA"/>
</dbReference>
<proteinExistence type="predicted"/>